<evidence type="ECO:0000313" key="4">
    <source>
        <dbReference type="EMBL" id="AUM14551.1"/>
    </source>
</evidence>
<keyword evidence="2" id="KW-0732">Signal</keyword>
<protein>
    <recommendedName>
        <fullName evidence="3">Transglycosylase SLT domain-containing protein</fullName>
    </recommendedName>
</protein>
<evidence type="ECO:0000256" key="1">
    <source>
        <dbReference type="ARBA" id="ARBA00007734"/>
    </source>
</evidence>
<proteinExistence type="inferred from homology"/>
<dbReference type="SUPFAM" id="SSF53955">
    <property type="entry name" value="Lysozyme-like"/>
    <property type="match status" value="1"/>
</dbReference>
<dbReference type="AlphaFoldDB" id="A0A2K9LQY5"/>
<dbReference type="CDD" id="cd00254">
    <property type="entry name" value="LT-like"/>
    <property type="match status" value="1"/>
</dbReference>
<evidence type="ECO:0000313" key="5">
    <source>
        <dbReference type="Proteomes" id="UP000235116"/>
    </source>
</evidence>
<feature type="chain" id="PRO_5014966450" description="Transglycosylase SLT domain-containing protein" evidence="2">
    <location>
        <begin position="27"/>
        <end position="196"/>
    </location>
</feature>
<feature type="signal peptide" evidence="2">
    <location>
        <begin position="1"/>
        <end position="26"/>
    </location>
</feature>
<feature type="domain" description="Transglycosylase SLT" evidence="3">
    <location>
        <begin position="85"/>
        <end position="178"/>
    </location>
</feature>
<dbReference type="EMBL" id="CP022684">
    <property type="protein sequence ID" value="AUM14551.1"/>
    <property type="molecule type" value="Genomic_DNA"/>
</dbReference>
<name>A0A2K9LQY5_9GAMM</name>
<dbReference type="KEGG" id="kak:Kalk_19890"/>
<reference evidence="5" key="1">
    <citation type="submission" date="2017-08" db="EMBL/GenBank/DDBJ databases">
        <title>Direct submision.</title>
        <authorList>
            <person name="Kim S.-J."/>
            <person name="Rhee S.-K."/>
        </authorList>
    </citation>
    <scope>NUCLEOTIDE SEQUENCE [LARGE SCALE GENOMIC DNA]</scope>
    <source>
        <strain evidence="5">GI5</strain>
    </source>
</reference>
<evidence type="ECO:0000256" key="2">
    <source>
        <dbReference type="SAM" id="SignalP"/>
    </source>
</evidence>
<dbReference type="PANTHER" id="PTHR37423">
    <property type="entry name" value="SOLUBLE LYTIC MUREIN TRANSGLYCOSYLASE-RELATED"/>
    <property type="match status" value="1"/>
</dbReference>
<sequence>MNKVSRLLIRFVFTAAILVVPALGLASATERPDEETRLLLKDTIEKANSFKDRFEAEVWLVDMDKRLSRYVEDPEERLKILHLVHTESYRFELKPEMVLAVMHVESLFDRYAVSRVGAQGLMQVMPFWKEEIGTNNDNLTDVATNIRYGCAILKTYLKREQGNMMRALARYNGSVGKTWYPERVFNAWERYWFVKY</sequence>
<gene>
    <name evidence="4" type="ORF">Kalk_19890</name>
</gene>
<evidence type="ECO:0000259" key="3">
    <source>
        <dbReference type="Pfam" id="PF01464"/>
    </source>
</evidence>
<dbReference type="InterPro" id="IPR008258">
    <property type="entry name" value="Transglycosylase_SLT_dom_1"/>
</dbReference>
<dbReference type="InterPro" id="IPR023346">
    <property type="entry name" value="Lysozyme-like_dom_sf"/>
</dbReference>
<dbReference type="Gene3D" id="1.10.530.10">
    <property type="match status" value="1"/>
</dbReference>
<dbReference type="Proteomes" id="UP000235116">
    <property type="component" value="Chromosome"/>
</dbReference>
<accession>A0A2K9LQY5</accession>
<organism evidence="4 5">
    <name type="scientific">Ketobacter alkanivorans</name>
    <dbReference type="NCBI Taxonomy" id="1917421"/>
    <lineage>
        <taxon>Bacteria</taxon>
        <taxon>Pseudomonadati</taxon>
        <taxon>Pseudomonadota</taxon>
        <taxon>Gammaproteobacteria</taxon>
        <taxon>Pseudomonadales</taxon>
        <taxon>Ketobacteraceae</taxon>
        <taxon>Ketobacter</taxon>
    </lineage>
</organism>
<keyword evidence="5" id="KW-1185">Reference proteome</keyword>
<dbReference type="Pfam" id="PF01464">
    <property type="entry name" value="SLT"/>
    <property type="match status" value="1"/>
</dbReference>
<comment type="similarity">
    <text evidence="1">Belongs to the transglycosylase Slt family.</text>
</comment>
<dbReference type="PANTHER" id="PTHR37423:SF2">
    <property type="entry name" value="MEMBRANE-BOUND LYTIC MUREIN TRANSGLYCOSYLASE C"/>
    <property type="match status" value="1"/>
</dbReference>
<dbReference type="OrthoDB" id="92254at2"/>